<dbReference type="RefSeq" id="WP_259857948.1">
    <property type="nucleotide sequence ID" value="NZ_BAAAST010000007.1"/>
</dbReference>
<reference evidence="1" key="1">
    <citation type="submission" date="2021-04" db="EMBL/GenBank/DDBJ databases">
        <authorList>
            <person name="Hartkoorn R.C."/>
            <person name="Beaudoing E."/>
            <person name="Hot D."/>
        </authorList>
    </citation>
    <scope>NUCLEOTIDE SEQUENCE</scope>
    <source>
        <strain evidence="1">NRRL B-16292</strain>
    </source>
</reference>
<sequence>MTGPVRQPSAYCRACPIRRFRVGAFDVEARPKSSTRFDREKGVRTIPESGVPVCVHPDRIGVPPGAYASASTPLPYLWRLWLRIRLAVSSGARPR</sequence>
<dbReference type="Proteomes" id="UP001059617">
    <property type="component" value="Chromosome"/>
</dbReference>
<protein>
    <submittedName>
        <fullName evidence="1">Uncharacterized protein</fullName>
    </submittedName>
</protein>
<name>A0ABY5VSD4_9ACTN</name>
<evidence type="ECO:0000313" key="1">
    <source>
        <dbReference type="EMBL" id="UWP80190.1"/>
    </source>
</evidence>
<keyword evidence="2" id="KW-1185">Reference proteome</keyword>
<accession>A0ABY5VSD4</accession>
<reference evidence="1" key="2">
    <citation type="submission" date="2022-09" db="EMBL/GenBank/DDBJ databases">
        <title>Biosynthetic gene clusters of Dactylosporangioum fulvum.</title>
        <authorList>
            <person name="Caradec T."/>
        </authorList>
    </citation>
    <scope>NUCLEOTIDE SEQUENCE</scope>
    <source>
        <strain evidence="1">NRRL B-16292</strain>
    </source>
</reference>
<gene>
    <name evidence="1" type="ORF">Dfulv_34210</name>
</gene>
<evidence type="ECO:0000313" key="2">
    <source>
        <dbReference type="Proteomes" id="UP001059617"/>
    </source>
</evidence>
<organism evidence="1 2">
    <name type="scientific">Dactylosporangium fulvum</name>
    <dbReference type="NCBI Taxonomy" id="53359"/>
    <lineage>
        <taxon>Bacteria</taxon>
        <taxon>Bacillati</taxon>
        <taxon>Actinomycetota</taxon>
        <taxon>Actinomycetes</taxon>
        <taxon>Micromonosporales</taxon>
        <taxon>Micromonosporaceae</taxon>
        <taxon>Dactylosporangium</taxon>
    </lineage>
</organism>
<dbReference type="EMBL" id="CP073720">
    <property type="protein sequence ID" value="UWP80190.1"/>
    <property type="molecule type" value="Genomic_DNA"/>
</dbReference>
<proteinExistence type="predicted"/>